<keyword evidence="4" id="KW-1185">Reference proteome</keyword>
<feature type="signal peptide" evidence="2">
    <location>
        <begin position="1"/>
        <end position="26"/>
    </location>
</feature>
<evidence type="ECO:0000256" key="2">
    <source>
        <dbReference type="SAM" id="SignalP"/>
    </source>
</evidence>
<evidence type="ECO:0008006" key="5">
    <source>
        <dbReference type="Google" id="ProtNLM"/>
    </source>
</evidence>
<comment type="caution">
    <text evidence="3">The sequence shown here is derived from an EMBL/GenBank/DDBJ whole genome shotgun (WGS) entry which is preliminary data.</text>
</comment>
<evidence type="ECO:0000313" key="3">
    <source>
        <dbReference type="EMBL" id="KTD80578.1"/>
    </source>
</evidence>
<protein>
    <recommendedName>
        <fullName evidence="5">Thioesterase domain-containing protein</fullName>
    </recommendedName>
</protein>
<gene>
    <name evidence="3" type="ORF">Lstg_0414</name>
</gene>
<feature type="chain" id="PRO_5046225057" description="Thioesterase domain-containing protein" evidence="2">
    <location>
        <begin position="27"/>
        <end position="252"/>
    </location>
</feature>
<accession>A0ABR5S2I5</accession>
<evidence type="ECO:0000313" key="4">
    <source>
        <dbReference type="Proteomes" id="UP000054820"/>
    </source>
</evidence>
<sequence>MNSFLKNRNLGAFSSFLFLLITMSMAGCVDLSGGRASEKKPIPKTAQSVVHKSASQKAVKPAKKVKVSQSQPYHGEVHTMLGGLGLFSTGMRTLSSTVVEECNIPAPSDMWYNAGDVTRSIVTYYQKHKMHRPIILVGHSLGANEQIKVARNLDKLGIPVDLLVTVDAVSQTIVPPNVKHAMNFYKPGFVPMFSGLKLRAVNPEQTRIDNINVTTIKGIEVNHFTIDKDPVVQAMIMDEVKKVSSNANKAKG</sequence>
<reference evidence="3 4" key="1">
    <citation type="submission" date="2015-11" db="EMBL/GenBank/DDBJ databases">
        <title>Genomic analysis of 38 Legionella species identifies large and diverse effector repertoires.</title>
        <authorList>
            <person name="Burstein D."/>
            <person name="Amaro F."/>
            <person name="Zusman T."/>
            <person name="Lifshitz Z."/>
            <person name="Cohen O."/>
            <person name="Gilbert J.A."/>
            <person name="Pupko T."/>
            <person name="Shuman H.A."/>
            <person name="Segal G."/>
        </authorList>
    </citation>
    <scope>NUCLEOTIDE SEQUENCE [LARGE SCALE GENOMIC DNA]</scope>
    <source>
        <strain evidence="3 4">SC-18-C9</strain>
    </source>
</reference>
<evidence type="ECO:0000256" key="1">
    <source>
        <dbReference type="SAM" id="MobiDB-lite"/>
    </source>
</evidence>
<keyword evidence="2" id="KW-0732">Signal</keyword>
<dbReference type="Proteomes" id="UP000054820">
    <property type="component" value="Unassembled WGS sequence"/>
</dbReference>
<feature type="region of interest" description="Disordered" evidence="1">
    <location>
        <begin position="34"/>
        <end position="53"/>
    </location>
</feature>
<dbReference type="EMBL" id="LNYZ01000002">
    <property type="protein sequence ID" value="KTD80578.1"/>
    <property type="molecule type" value="Genomic_DNA"/>
</dbReference>
<dbReference type="Gene3D" id="3.40.50.1820">
    <property type="entry name" value="alpha/beta hydrolase"/>
    <property type="match status" value="1"/>
</dbReference>
<dbReference type="PROSITE" id="PS51257">
    <property type="entry name" value="PROKAR_LIPOPROTEIN"/>
    <property type="match status" value="1"/>
</dbReference>
<dbReference type="SUPFAM" id="SSF53474">
    <property type="entry name" value="alpha/beta-Hydrolases"/>
    <property type="match status" value="1"/>
</dbReference>
<dbReference type="RefSeq" id="WP_058476097.1">
    <property type="nucleotide sequence ID" value="NZ_CAAAIO010000008.1"/>
</dbReference>
<proteinExistence type="predicted"/>
<organism evidence="3 4">
    <name type="scientific">Legionella steigerwaltii</name>
    <dbReference type="NCBI Taxonomy" id="460"/>
    <lineage>
        <taxon>Bacteria</taxon>
        <taxon>Pseudomonadati</taxon>
        <taxon>Pseudomonadota</taxon>
        <taxon>Gammaproteobacteria</taxon>
        <taxon>Legionellales</taxon>
        <taxon>Legionellaceae</taxon>
        <taxon>Legionella</taxon>
    </lineage>
</organism>
<name>A0ABR5S2I5_9GAMM</name>
<dbReference type="InterPro" id="IPR029058">
    <property type="entry name" value="AB_hydrolase_fold"/>
</dbReference>